<accession>A0A832LWW4</accession>
<dbReference type="AlphaFoldDB" id="A0A832LWW4"/>
<organism evidence="1">
    <name type="scientific">Caldimicrobium thiodismutans</name>
    <dbReference type="NCBI Taxonomy" id="1653476"/>
    <lineage>
        <taxon>Bacteria</taxon>
        <taxon>Pseudomonadati</taxon>
        <taxon>Thermodesulfobacteriota</taxon>
        <taxon>Thermodesulfobacteria</taxon>
        <taxon>Thermodesulfobacteriales</taxon>
        <taxon>Thermodesulfobacteriaceae</taxon>
        <taxon>Caldimicrobium</taxon>
    </lineage>
</organism>
<protein>
    <submittedName>
        <fullName evidence="1">Uncharacterized protein</fullName>
    </submittedName>
</protein>
<comment type="caution">
    <text evidence="1">The sequence shown here is derived from an EMBL/GenBank/DDBJ whole genome shotgun (WGS) entry which is preliminary data.</text>
</comment>
<reference evidence="1" key="1">
    <citation type="journal article" date="2020" name="mSystems">
        <title>Genome- and Community-Level Interaction Insights into Carbon Utilization and Element Cycling Functions of Hydrothermarchaeota in Hydrothermal Sediment.</title>
        <authorList>
            <person name="Zhou Z."/>
            <person name="Liu Y."/>
            <person name="Xu W."/>
            <person name="Pan J."/>
            <person name="Luo Z.H."/>
            <person name="Li M."/>
        </authorList>
    </citation>
    <scope>NUCLEOTIDE SEQUENCE [LARGE SCALE GENOMIC DNA]</scope>
    <source>
        <strain evidence="1">SpSt-605</strain>
    </source>
</reference>
<proteinExistence type="predicted"/>
<evidence type="ECO:0000313" key="1">
    <source>
        <dbReference type="EMBL" id="HGV54715.1"/>
    </source>
</evidence>
<dbReference type="EMBL" id="DSZU01000024">
    <property type="protein sequence ID" value="HGV54715.1"/>
    <property type="molecule type" value="Genomic_DNA"/>
</dbReference>
<name>A0A832LWW4_9BACT</name>
<gene>
    <name evidence="1" type="ORF">ENT73_01325</name>
</gene>
<sequence length="62" mass="6998">MGLAKWMVKEGYSEGQIKRTVQKWFTFVNPFGFSGKGCYMGNCEKPFAKDGCGGMNPRNIRL</sequence>